<dbReference type="AlphaFoldDB" id="A0A3Q2SQA5"/>
<evidence type="ECO:0000256" key="1">
    <source>
        <dbReference type="ARBA" id="ARBA00004123"/>
    </source>
</evidence>
<evidence type="ECO:0000256" key="7">
    <source>
        <dbReference type="RuleBase" id="RU366049"/>
    </source>
</evidence>
<dbReference type="PANTHER" id="PTHR13220">
    <property type="entry name" value="TIMELESS INTERACTING-RELATED"/>
    <property type="match status" value="1"/>
</dbReference>
<keyword evidence="11" id="KW-1185">Reference proteome</keyword>
<feature type="compositionally biased region" description="Pro residues" evidence="8">
    <location>
        <begin position="183"/>
        <end position="197"/>
    </location>
</feature>
<dbReference type="GO" id="GO:0043111">
    <property type="term" value="P:replication fork arrest"/>
    <property type="evidence" value="ECO:0007669"/>
    <property type="project" value="TreeGrafter"/>
</dbReference>
<evidence type="ECO:0000313" key="11">
    <source>
        <dbReference type="Proteomes" id="UP000265000"/>
    </source>
</evidence>
<dbReference type="InterPro" id="IPR012923">
    <property type="entry name" value="Csm3"/>
</dbReference>
<sequence>MSDFEEDEAFAALPPPHSPGDRGAQTQGDPFGEAEEGEVSKLADVPAAKRKVVKRPQPKLDSQRLVSERGLPALRSLFDNVRFRGKGHEAEDLRLLMHKMENWAHRLYPKLQFEDFVDRVEKLGSKKDVQTCLKRIRLDMPLTHDDFMDKEGAEEPPPDERRSEDPFSDISFNEPGGPIHSTPAPPTAPPPPPPPPSLTEEQRLRMELNRQRALERRLARQQQAVPEPVGPGSITASSPEPEPGSVPTANVLNGSAEEELGDPDRSSSTQPTPATEPDPPAEPAQGENMRRRSPEPPVLNGSAEQEQNPGEQLDPDLSSTTHSSEVPPEPLAESAQGGTESPAEELPVSGSADQKNQEDLDLDLSPSTPATEPGPPVGSELRTPENEP</sequence>
<evidence type="ECO:0000256" key="2">
    <source>
        <dbReference type="ARBA" id="ARBA00006075"/>
    </source>
</evidence>
<feature type="compositionally biased region" description="Basic and acidic residues" evidence="8">
    <location>
        <begin position="200"/>
        <end position="218"/>
    </location>
</feature>
<evidence type="ECO:0000256" key="4">
    <source>
        <dbReference type="ARBA" id="ARBA00022763"/>
    </source>
</evidence>
<protein>
    <recommendedName>
        <fullName evidence="3 7">TIMELESS-interacting protein</fullName>
    </recommendedName>
</protein>
<keyword evidence="5 7" id="KW-0539">Nucleus</keyword>
<keyword evidence="6 7" id="KW-0131">Cell cycle</keyword>
<dbReference type="GO" id="GO:0003677">
    <property type="term" value="F:DNA binding"/>
    <property type="evidence" value="ECO:0007669"/>
    <property type="project" value="TreeGrafter"/>
</dbReference>
<dbReference type="InterPro" id="IPR040038">
    <property type="entry name" value="TIPIN/Csm3/Swi3"/>
</dbReference>
<feature type="region of interest" description="Disordered" evidence="8">
    <location>
        <begin position="1"/>
        <end position="58"/>
    </location>
</feature>
<evidence type="ECO:0000256" key="8">
    <source>
        <dbReference type="SAM" id="MobiDB-lite"/>
    </source>
</evidence>
<proteinExistence type="inferred from homology"/>
<evidence type="ECO:0000256" key="6">
    <source>
        <dbReference type="ARBA" id="ARBA00023306"/>
    </source>
</evidence>
<evidence type="ECO:0000259" key="9">
    <source>
        <dbReference type="Pfam" id="PF07962"/>
    </source>
</evidence>
<name>A0A3Q2SQA5_FUNHE</name>
<reference evidence="10" key="1">
    <citation type="submission" date="2025-05" db="UniProtKB">
        <authorList>
            <consortium name="Ensembl"/>
        </authorList>
    </citation>
    <scope>IDENTIFICATION</scope>
</reference>
<feature type="region of interest" description="Disordered" evidence="8">
    <location>
        <begin position="144"/>
        <end position="388"/>
    </location>
</feature>
<comment type="function">
    <text evidence="7">Plays an important role in the control of DNA replication and the maintenance of replication fork stability.</text>
</comment>
<dbReference type="Ensembl" id="ENSFHET00000013966.1">
    <property type="protein sequence ID" value="ENSFHEP00000022015.1"/>
    <property type="gene ID" value="ENSFHEG00000002148.1"/>
</dbReference>
<dbReference type="Proteomes" id="UP000265000">
    <property type="component" value="Unplaced"/>
</dbReference>
<evidence type="ECO:0000313" key="10">
    <source>
        <dbReference type="Ensembl" id="ENSFHEP00000001398.1"/>
    </source>
</evidence>
<dbReference type="GeneTree" id="ENSGT00390000005764"/>
<dbReference type="GO" id="GO:0031298">
    <property type="term" value="C:replication fork protection complex"/>
    <property type="evidence" value="ECO:0007669"/>
    <property type="project" value="TreeGrafter"/>
</dbReference>
<keyword evidence="4 7" id="KW-0227">DNA damage</keyword>
<organism evidence="10 11">
    <name type="scientific">Fundulus heteroclitus</name>
    <name type="common">Killifish</name>
    <name type="synonym">Mummichog</name>
    <dbReference type="NCBI Taxonomy" id="8078"/>
    <lineage>
        <taxon>Eukaryota</taxon>
        <taxon>Metazoa</taxon>
        <taxon>Chordata</taxon>
        <taxon>Craniata</taxon>
        <taxon>Vertebrata</taxon>
        <taxon>Euteleostomi</taxon>
        <taxon>Actinopterygii</taxon>
        <taxon>Neopterygii</taxon>
        <taxon>Teleostei</taxon>
        <taxon>Neoteleostei</taxon>
        <taxon>Acanthomorphata</taxon>
        <taxon>Ovalentaria</taxon>
        <taxon>Atherinomorphae</taxon>
        <taxon>Cyprinodontiformes</taxon>
        <taxon>Fundulidae</taxon>
        <taxon>Fundulus</taxon>
    </lineage>
</organism>
<dbReference type="PANTHER" id="PTHR13220:SF11">
    <property type="entry name" value="TIMELESS-INTERACTING PROTEIN"/>
    <property type="match status" value="1"/>
</dbReference>
<dbReference type="GO" id="GO:0031297">
    <property type="term" value="P:replication fork processing"/>
    <property type="evidence" value="ECO:0007669"/>
    <property type="project" value="UniProtKB-UniRule"/>
</dbReference>
<dbReference type="STRING" id="8078.ENSFHEP00000022015"/>
<dbReference type="GO" id="GO:0006974">
    <property type="term" value="P:DNA damage response"/>
    <property type="evidence" value="ECO:0007669"/>
    <property type="project" value="UniProtKB-KW"/>
</dbReference>
<evidence type="ECO:0000256" key="3">
    <source>
        <dbReference type="ARBA" id="ARBA00018750"/>
    </source>
</evidence>
<dbReference type="GO" id="GO:0000076">
    <property type="term" value="P:DNA replication checkpoint signaling"/>
    <property type="evidence" value="ECO:0007669"/>
    <property type="project" value="UniProtKB-UniRule"/>
</dbReference>
<comment type="similarity">
    <text evidence="2 7">Belongs to the CSM3 family.</text>
</comment>
<feature type="domain" description="Chromosome segregation in meiosis protein 3" evidence="9">
    <location>
        <begin position="59"/>
        <end position="140"/>
    </location>
</feature>
<accession>A0A3Q2SQA5</accession>
<feature type="compositionally biased region" description="Basic and acidic residues" evidence="8">
    <location>
        <begin position="144"/>
        <end position="165"/>
    </location>
</feature>
<feature type="compositionally biased region" description="Basic residues" evidence="8">
    <location>
        <begin position="48"/>
        <end position="57"/>
    </location>
</feature>
<dbReference type="Ensembl" id="ENSFHET00000013948.1">
    <property type="protein sequence ID" value="ENSFHEP00000001398.1"/>
    <property type="gene ID" value="ENSFHEG00000002148.1"/>
</dbReference>
<dbReference type="Pfam" id="PF07962">
    <property type="entry name" value="Swi3"/>
    <property type="match status" value="1"/>
</dbReference>
<comment type="subcellular location">
    <subcellularLocation>
        <location evidence="1 7">Nucleus</location>
    </subcellularLocation>
</comment>
<evidence type="ECO:0000256" key="5">
    <source>
        <dbReference type="ARBA" id="ARBA00023242"/>
    </source>
</evidence>